<evidence type="ECO:0000313" key="2">
    <source>
        <dbReference type="EMBL" id="MBP2357329.1"/>
    </source>
</evidence>
<dbReference type="Gene3D" id="3.40.50.10320">
    <property type="entry name" value="LmbE-like"/>
    <property type="match status" value="1"/>
</dbReference>
<dbReference type="InterPro" id="IPR024078">
    <property type="entry name" value="LmbE-like_dom_sf"/>
</dbReference>
<protein>
    <recommendedName>
        <fullName evidence="4">GlcNAc-PI de-N-acetylase</fullName>
    </recommendedName>
</protein>
<keyword evidence="3" id="KW-1185">Reference proteome</keyword>
<proteinExistence type="predicted"/>
<name>A0ABS4V097_9ACTN</name>
<gene>
    <name evidence="2" type="ORF">JOF29_008439</name>
</gene>
<dbReference type="PANTHER" id="PTHR12993:SF11">
    <property type="entry name" value="N-ACETYLGLUCOSAMINYL-PHOSPHATIDYLINOSITOL DE-N-ACETYLASE"/>
    <property type="match status" value="1"/>
</dbReference>
<comment type="caution">
    <text evidence="2">The sequence shown here is derived from an EMBL/GenBank/DDBJ whole genome shotgun (WGS) entry which is preliminary data.</text>
</comment>
<dbReference type="EMBL" id="JAGINT010000002">
    <property type="protein sequence ID" value="MBP2357329.1"/>
    <property type="molecule type" value="Genomic_DNA"/>
</dbReference>
<dbReference type="InterPro" id="IPR003737">
    <property type="entry name" value="GlcNAc_PI_deacetylase-related"/>
</dbReference>
<dbReference type="Proteomes" id="UP000755585">
    <property type="component" value="Unassembled WGS sequence"/>
</dbReference>
<dbReference type="Pfam" id="PF02585">
    <property type="entry name" value="PIG-L"/>
    <property type="match status" value="1"/>
</dbReference>
<dbReference type="SUPFAM" id="SSF102588">
    <property type="entry name" value="LmbE-like"/>
    <property type="match status" value="1"/>
</dbReference>
<accession>A0ABS4V097</accession>
<evidence type="ECO:0008006" key="4">
    <source>
        <dbReference type="Google" id="ProtNLM"/>
    </source>
</evidence>
<reference evidence="2 3" key="1">
    <citation type="submission" date="2021-03" db="EMBL/GenBank/DDBJ databases">
        <title>Sequencing the genomes of 1000 actinobacteria strains.</title>
        <authorList>
            <person name="Klenk H.-P."/>
        </authorList>
    </citation>
    <scope>NUCLEOTIDE SEQUENCE [LARGE SCALE GENOMIC DNA]</scope>
    <source>
        <strain evidence="2 3">DSM 18824</strain>
    </source>
</reference>
<keyword evidence="1" id="KW-0862">Zinc</keyword>
<sequence length="241" mass="25661">MRTALVVHAHPDDEVFATGAATSVLSQQGWNVVLRVATAGMHEASDHLSASCALLGIAEWDWLGAPDQWIDDGARNGPRTLTAAQPEAITAAVKTAIDKLQPELILTVGSDGLTGHPDHIAIAQAVQRIQCRALGARLRAEDVRAGEHLVQQFAPGEQVGSGHVKGCDVPLQQIGGASEQLRRQALDAYYDGLGSRPLAELITTHRPSSDGLLLRAVFDATGWQQDRFEELTASSDAPSSR</sequence>
<dbReference type="PANTHER" id="PTHR12993">
    <property type="entry name" value="N-ACETYLGLUCOSAMINYL-PHOSPHATIDYLINOSITOL DE-N-ACETYLASE-RELATED"/>
    <property type="match status" value="1"/>
</dbReference>
<dbReference type="RefSeq" id="WP_209699709.1">
    <property type="nucleotide sequence ID" value="NZ_BAAAVU010000040.1"/>
</dbReference>
<evidence type="ECO:0000313" key="3">
    <source>
        <dbReference type="Proteomes" id="UP000755585"/>
    </source>
</evidence>
<evidence type="ECO:0000256" key="1">
    <source>
        <dbReference type="ARBA" id="ARBA00022833"/>
    </source>
</evidence>
<organism evidence="2 3">
    <name type="scientific">Kribbella aluminosa</name>
    <dbReference type="NCBI Taxonomy" id="416017"/>
    <lineage>
        <taxon>Bacteria</taxon>
        <taxon>Bacillati</taxon>
        <taxon>Actinomycetota</taxon>
        <taxon>Actinomycetes</taxon>
        <taxon>Propionibacteriales</taxon>
        <taxon>Kribbellaceae</taxon>
        <taxon>Kribbella</taxon>
    </lineage>
</organism>